<name>A0AAW6LU33_RHOSG</name>
<organism evidence="1 2">
    <name type="scientific">Rhodococcus qingshengii</name>
    <dbReference type="NCBI Taxonomy" id="334542"/>
    <lineage>
        <taxon>Bacteria</taxon>
        <taxon>Bacillati</taxon>
        <taxon>Actinomycetota</taxon>
        <taxon>Actinomycetes</taxon>
        <taxon>Mycobacteriales</taxon>
        <taxon>Nocardiaceae</taxon>
        <taxon>Rhodococcus</taxon>
        <taxon>Rhodococcus erythropolis group</taxon>
    </lineage>
</organism>
<accession>A0AAW6LU33</accession>
<dbReference type="EMBL" id="JARDXE010000051">
    <property type="protein sequence ID" value="MDE8650049.1"/>
    <property type="molecule type" value="Genomic_DNA"/>
</dbReference>
<reference evidence="1" key="1">
    <citation type="submission" date="2023-02" db="EMBL/GenBank/DDBJ databases">
        <title>A novel hydrolase synthesized by Rhodococcus erythropolis HQ is responsible for the detoxification of Zearalenone.</title>
        <authorList>
            <person name="Hu J."/>
            <person name="Xu J."/>
        </authorList>
    </citation>
    <scope>NUCLEOTIDE SEQUENCE</scope>
    <source>
        <strain evidence="1">HQ</strain>
    </source>
</reference>
<evidence type="ECO:0000313" key="2">
    <source>
        <dbReference type="Proteomes" id="UP001217325"/>
    </source>
</evidence>
<sequence length="132" mass="14461">MAVLVGAAGYLTYMSEYENGSDMTDRVKHMAGQLGHRESTVQELRKQRALLVEEVGITLATLFRVLAELVEAAALEVTGSSADKAILAARSYYGSRIAVPAPLFESPTVTEIRRQTSELTDHHALLNQTQEK</sequence>
<protein>
    <submittedName>
        <fullName evidence="1">Uncharacterized protein</fullName>
    </submittedName>
</protein>
<gene>
    <name evidence="1" type="ORF">PXH69_34385</name>
</gene>
<dbReference type="AlphaFoldDB" id="A0AAW6LU33"/>
<proteinExistence type="predicted"/>
<dbReference type="RefSeq" id="WP_275233157.1">
    <property type="nucleotide sequence ID" value="NZ_JARDXE010000051.1"/>
</dbReference>
<evidence type="ECO:0000313" key="1">
    <source>
        <dbReference type="EMBL" id="MDE8650049.1"/>
    </source>
</evidence>
<dbReference type="Proteomes" id="UP001217325">
    <property type="component" value="Unassembled WGS sequence"/>
</dbReference>
<comment type="caution">
    <text evidence="1">The sequence shown here is derived from an EMBL/GenBank/DDBJ whole genome shotgun (WGS) entry which is preliminary data.</text>
</comment>